<dbReference type="AlphaFoldDB" id="A0A0J8B0Q7"/>
<dbReference type="Proteomes" id="UP000035740">
    <property type="component" value="Unassembled WGS sequence"/>
</dbReference>
<evidence type="ECO:0000313" key="2">
    <source>
        <dbReference type="Proteomes" id="UP000035740"/>
    </source>
</evidence>
<dbReference type="EMBL" id="KQ092446">
    <property type="protein sequence ID" value="KMS94569.1"/>
    <property type="molecule type" value="Genomic_DNA"/>
</dbReference>
<organism evidence="1 2">
    <name type="scientific">Beta vulgaris subsp. vulgaris</name>
    <name type="common">Beet</name>
    <dbReference type="NCBI Taxonomy" id="3555"/>
    <lineage>
        <taxon>Eukaryota</taxon>
        <taxon>Viridiplantae</taxon>
        <taxon>Streptophyta</taxon>
        <taxon>Embryophyta</taxon>
        <taxon>Tracheophyta</taxon>
        <taxon>Spermatophyta</taxon>
        <taxon>Magnoliopsida</taxon>
        <taxon>eudicotyledons</taxon>
        <taxon>Gunneridae</taxon>
        <taxon>Pentapetalae</taxon>
        <taxon>Caryophyllales</taxon>
        <taxon>Chenopodiaceae</taxon>
        <taxon>Betoideae</taxon>
        <taxon>Beta</taxon>
    </lineage>
</organism>
<dbReference type="Gramene" id="KMS94569">
    <property type="protein sequence ID" value="KMS94569"/>
    <property type="gene ID" value="BVRB_020080"/>
</dbReference>
<keyword evidence="2" id="KW-1185">Reference proteome</keyword>
<gene>
    <name evidence="1" type="ORF">BVRB_020080</name>
</gene>
<sequence length="91" mass="9920">MVRLSQQTPLFADLSGGMKSIANLKTLSMEIRSSFMESAAVRNAPKPNFVQGSGFVAVDPASHQSRVLSSRSARRFEIDLRKCWTSIGSSS</sequence>
<protein>
    <submittedName>
        <fullName evidence="1">Uncharacterized protein</fullName>
    </submittedName>
</protein>
<reference evidence="1 2" key="1">
    <citation type="journal article" date="2014" name="Nature">
        <title>The genome of the recently domesticated crop plant sugar beet (Beta vulgaris).</title>
        <authorList>
            <person name="Dohm J.C."/>
            <person name="Minoche A.E."/>
            <person name="Holtgrawe D."/>
            <person name="Capella-Gutierrez S."/>
            <person name="Zakrzewski F."/>
            <person name="Tafer H."/>
            <person name="Rupp O."/>
            <person name="Sorensen T.R."/>
            <person name="Stracke R."/>
            <person name="Reinhardt R."/>
            <person name="Goesmann A."/>
            <person name="Kraft T."/>
            <person name="Schulz B."/>
            <person name="Stadler P.F."/>
            <person name="Schmidt T."/>
            <person name="Gabaldon T."/>
            <person name="Lehrach H."/>
            <person name="Weisshaar B."/>
            <person name="Himmelbauer H."/>
        </authorList>
    </citation>
    <scope>NUCLEOTIDE SEQUENCE [LARGE SCALE GENOMIC DNA]</scope>
    <source>
        <tissue evidence="1">Taproot</tissue>
    </source>
</reference>
<evidence type="ECO:0000313" key="1">
    <source>
        <dbReference type="EMBL" id="KMS94569.1"/>
    </source>
</evidence>
<dbReference type="Gene3D" id="3.40.50.720">
    <property type="entry name" value="NAD(P)-binding Rossmann-like Domain"/>
    <property type="match status" value="1"/>
</dbReference>
<name>A0A0J8B0Q7_BETVV</name>
<proteinExistence type="predicted"/>
<accession>A0A0J8B0Q7</accession>
<dbReference type="OrthoDB" id="4251012at2759"/>